<gene>
    <name evidence="1" type="ORF">BTUL_0140g00370</name>
</gene>
<sequence>MGKQQRICPLQYSSNRKDLPKRLKFLPQNQGTPISSRLSIRHPDSRLSGSAWYITNLFTRTMWCPISERNNMSHSAFCETETCKALLSTKDYFEYYIVTNKEGSTTKMAPIEHYIGTSDGKEVASVPDEGLKMWLSRFDWMALEH</sequence>
<dbReference type="EMBL" id="PQXH01000140">
    <property type="protein sequence ID" value="TGO10269.1"/>
    <property type="molecule type" value="Genomic_DNA"/>
</dbReference>
<evidence type="ECO:0000313" key="1">
    <source>
        <dbReference type="EMBL" id="TGO10269.1"/>
    </source>
</evidence>
<name>A0A4Z1EG96_9HELO</name>
<proteinExistence type="predicted"/>
<reference evidence="1 2" key="1">
    <citation type="submission" date="2017-12" db="EMBL/GenBank/DDBJ databases">
        <title>Comparative genomics of Botrytis spp.</title>
        <authorList>
            <person name="Valero-Jimenez C.A."/>
            <person name="Tapia P."/>
            <person name="Veloso J."/>
            <person name="Silva-Moreno E."/>
            <person name="Staats M."/>
            <person name="Valdes J.H."/>
            <person name="Van Kan J.A.L."/>
        </authorList>
    </citation>
    <scope>NUCLEOTIDE SEQUENCE [LARGE SCALE GENOMIC DNA]</scope>
    <source>
        <strain evidence="1 2">Bt9001</strain>
    </source>
</reference>
<protein>
    <submittedName>
        <fullName evidence="1">Uncharacterized protein</fullName>
    </submittedName>
</protein>
<dbReference type="Proteomes" id="UP000297777">
    <property type="component" value="Unassembled WGS sequence"/>
</dbReference>
<evidence type="ECO:0000313" key="2">
    <source>
        <dbReference type="Proteomes" id="UP000297777"/>
    </source>
</evidence>
<keyword evidence="2" id="KW-1185">Reference proteome</keyword>
<dbReference type="OrthoDB" id="3530994at2759"/>
<dbReference type="AlphaFoldDB" id="A0A4Z1EG96"/>
<comment type="caution">
    <text evidence="1">The sequence shown here is derived from an EMBL/GenBank/DDBJ whole genome shotgun (WGS) entry which is preliminary data.</text>
</comment>
<organism evidence="1 2">
    <name type="scientific">Botrytis tulipae</name>
    <dbReference type="NCBI Taxonomy" id="87230"/>
    <lineage>
        <taxon>Eukaryota</taxon>
        <taxon>Fungi</taxon>
        <taxon>Dikarya</taxon>
        <taxon>Ascomycota</taxon>
        <taxon>Pezizomycotina</taxon>
        <taxon>Leotiomycetes</taxon>
        <taxon>Helotiales</taxon>
        <taxon>Sclerotiniaceae</taxon>
        <taxon>Botrytis</taxon>
    </lineage>
</organism>
<accession>A0A4Z1EG96</accession>